<protein>
    <submittedName>
        <fullName evidence="1">(apollo) hypothetical protein</fullName>
    </submittedName>
</protein>
<dbReference type="Proteomes" id="UP000691718">
    <property type="component" value="Unassembled WGS sequence"/>
</dbReference>
<organism evidence="1 2">
    <name type="scientific">Parnassius apollo</name>
    <name type="common">Apollo butterfly</name>
    <name type="synonym">Papilio apollo</name>
    <dbReference type="NCBI Taxonomy" id="110799"/>
    <lineage>
        <taxon>Eukaryota</taxon>
        <taxon>Metazoa</taxon>
        <taxon>Ecdysozoa</taxon>
        <taxon>Arthropoda</taxon>
        <taxon>Hexapoda</taxon>
        <taxon>Insecta</taxon>
        <taxon>Pterygota</taxon>
        <taxon>Neoptera</taxon>
        <taxon>Endopterygota</taxon>
        <taxon>Lepidoptera</taxon>
        <taxon>Glossata</taxon>
        <taxon>Ditrysia</taxon>
        <taxon>Papilionoidea</taxon>
        <taxon>Papilionidae</taxon>
        <taxon>Parnassiinae</taxon>
        <taxon>Parnassini</taxon>
        <taxon>Parnassius</taxon>
        <taxon>Parnassius</taxon>
    </lineage>
</organism>
<sequence length="67" mass="7750">MLAFFLAFFREEAEITTEYVDLTIDNSYSQNKKKHVNHICAQLMDSNSLFHLNILEGILMPMTPSNL</sequence>
<evidence type="ECO:0000313" key="1">
    <source>
        <dbReference type="EMBL" id="CAG5059713.1"/>
    </source>
</evidence>
<keyword evidence="2" id="KW-1185">Reference proteome</keyword>
<reference evidence="1" key="1">
    <citation type="submission" date="2021-04" db="EMBL/GenBank/DDBJ databases">
        <authorList>
            <person name="Tunstrom K."/>
        </authorList>
    </citation>
    <scope>NUCLEOTIDE SEQUENCE</scope>
</reference>
<proteinExistence type="predicted"/>
<comment type="caution">
    <text evidence="1">The sequence shown here is derived from an EMBL/GenBank/DDBJ whole genome shotgun (WGS) entry which is preliminary data.</text>
</comment>
<evidence type="ECO:0000313" key="2">
    <source>
        <dbReference type="Proteomes" id="UP000691718"/>
    </source>
</evidence>
<dbReference type="EMBL" id="CAJQZP010001706">
    <property type="protein sequence ID" value="CAG5059713.1"/>
    <property type="molecule type" value="Genomic_DNA"/>
</dbReference>
<dbReference type="AlphaFoldDB" id="A0A8S3YFY1"/>
<gene>
    <name evidence="1" type="ORF">PAPOLLO_LOCUS28098</name>
</gene>
<accession>A0A8S3YFY1</accession>
<name>A0A8S3YFY1_PARAO</name>